<keyword evidence="3" id="KW-0500">Molybdenum</keyword>
<comment type="caution">
    <text evidence="8">The sequence shown here is derived from an EMBL/GenBank/DDBJ whole genome shotgun (WGS) entry which is preliminary data.</text>
</comment>
<evidence type="ECO:0008006" key="9">
    <source>
        <dbReference type="Google" id="ProtNLM"/>
    </source>
</evidence>
<keyword evidence="4" id="KW-0479">Metal-binding</keyword>
<evidence type="ECO:0000259" key="6">
    <source>
        <dbReference type="Pfam" id="PF00384"/>
    </source>
</evidence>
<dbReference type="InterPro" id="IPR006656">
    <property type="entry name" value="Mopterin_OxRdtase"/>
</dbReference>
<dbReference type="InterPro" id="IPR006657">
    <property type="entry name" value="MoPterin_dinucl-bd_dom"/>
</dbReference>
<evidence type="ECO:0000256" key="2">
    <source>
        <dbReference type="ARBA" id="ARBA00010312"/>
    </source>
</evidence>
<organism evidence="8">
    <name type="scientific">marine sediment metagenome</name>
    <dbReference type="NCBI Taxonomy" id="412755"/>
    <lineage>
        <taxon>unclassified sequences</taxon>
        <taxon>metagenomes</taxon>
        <taxon>ecological metagenomes</taxon>
    </lineage>
</organism>
<dbReference type="GO" id="GO:0030151">
    <property type="term" value="F:molybdenum ion binding"/>
    <property type="evidence" value="ECO:0007669"/>
    <property type="project" value="TreeGrafter"/>
</dbReference>
<feature type="non-terminal residue" evidence="8">
    <location>
        <position position="429"/>
    </location>
</feature>
<accession>X1EU47</accession>
<comment type="similarity">
    <text evidence="2">Belongs to the prokaryotic molybdopterin-containing oxidoreductase family.</text>
</comment>
<feature type="domain" description="Molybdopterin dinucleotide-binding" evidence="7">
    <location>
        <begin position="333"/>
        <end position="418"/>
    </location>
</feature>
<dbReference type="PANTHER" id="PTHR43742:SF10">
    <property type="entry name" value="TRIMETHYLAMINE-N-OXIDE REDUCTASE 2"/>
    <property type="match status" value="1"/>
</dbReference>
<dbReference type="InterPro" id="IPR009010">
    <property type="entry name" value="Asp_de-COase-like_dom_sf"/>
</dbReference>
<dbReference type="InterPro" id="IPR050612">
    <property type="entry name" value="Prok_Mopterin_Oxidored"/>
</dbReference>
<comment type="cofactor">
    <cofactor evidence="1">
        <name>Mo-bis(molybdopterin guanine dinucleotide)</name>
        <dbReference type="ChEBI" id="CHEBI:60539"/>
    </cofactor>
</comment>
<reference evidence="8" key="1">
    <citation type="journal article" date="2014" name="Front. Microbiol.">
        <title>High frequency of phylogenetically diverse reductive dehalogenase-homologous genes in deep subseafloor sedimentary metagenomes.</title>
        <authorList>
            <person name="Kawai M."/>
            <person name="Futagami T."/>
            <person name="Toyoda A."/>
            <person name="Takaki Y."/>
            <person name="Nishi S."/>
            <person name="Hori S."/>
            <person name="Arai W."/>
            <person name="Tsubouchi T."/>
            <person name="Morono Y."/>
            <person name="Uchiyama I."/>
            <person name="Ito T."/>
            <person name="Fujiyama A."/>
            <person name="Inagaki F."/>
            <person name="Takami H."/>
        </authorList>
    </citation>
    <scope>NUCLEOTIDE SEQUENCE</scope>
    <source>
        <strain evidence="8">Expedition CK06-06</strain>
    </source>
</reference>
<sequence length="429" mass="48853">AMQGVGKPGVAIWSTTTGAPHNSWFEFPGYSDGVINKFAKKPAVNPVKQHLYRLLVPDAILNPPIHWLGADGFCGGGLEQQFLENVYPEPGSPEVRMFYRYGGSFIGTMTETNRWVRMYQSPKLEFVVNQSVWMDPETRMADIVLPACTNLERVDIAEWANAGGYGFHITSACNHRVIVYLKKCIEPLYESKSDYQIFTELAERLGVKKEYTEGNTEEDWVKIVFDNSDLPKYISFEDFKKKGYFVVPLPDDYKSTPGLRWFYEGRECDTPDKYNPKRGTEKAKELGTYSGKIEFVSQSLLKHFPDDEERPPLPHYIPSWEGHTSELAKKYPLQLISPHPRHSYHTHHDAHVPWLGDIPSHRIAKDGYNWQVIRISPLDADSRGIKDGDIIKMHNDRGAVLGIAQVTERMAPGVVHSYESSGVYDPLER</sequence>
<dbReference type="PROSITE" id="PS00932">
    <property type="entry name" value="MOLYBDOPTERIN_PROK_3"/>
    <property type="match status" value="1"/>
</dbReference>
<evidence type="ECO:0000313" key="8">
    <source>
        <dbReference type="EMBL" id="GAH36911.1"/>
    </source>
</evidence>
<dbReference type="GO" id="GO:0009055">
    <property type="term" value="F:electron transfer activity"/>
    <property type="evidence" value="ECO:0007669"/>
    <property type="project" value="TreeGrafter"/>
</dbReference>
<feature type="domain" description="Molybdopterin oxidoreductase" evidence="6">
    <location>
        <begin position="107"/>
        <end position="204"/>
    </location>
</feature>
<evidence type="ECO:0000259" key="7">
    <source>
        <dbReference type="Pfam" id="PF01568"/>
    </source>
</evidence>
<gene>
    <name evidence="8" type="ORF">S03H2_13370</name>
</gene>
<dbReference type="PANTHER" id="PTHR43742">
    <property type="entry name" value="TRIMETHYLAMINE-N-OXIDE REDUCTASE"/>
    <property type="match status" value="1"/>
</dbReference>
<evidence type="ECO:0000256" key="4">
    <source>
        <dbReference type="ARBA" id="ARBA00022723"/>
    </source>
</evidence>
<dbReference type="Gene3D" id="3.40.50.740">
    <property type="match status" value="1"/>
</dbReference>
<dbReference type="InterPro" id="IPR006655">
    <property type="entry name" value="Mopterin_OxRdtase_prok_CS"/>
</dbReference>
<dbReference type="GO" id="GO:0030288">
    <property type="term" value="C:outer membrane-bounded periplasmic space"/>
    <property type="evidence" value="ECO:0007669"/>
    <property type="project" value="TreeGrafter"/>
</dbReference>
<evidence type="ECO:0000256" key="5">
    <source>
        <dbReference type="ARBA" id="ARBA00023002"/>
    </source>
</evidence>
<dbReference type="GO" id="GO:0009061">
    <property type="term" value="P:anaerobic respiration"/>
    <property type="evidence" value="ECO:0007669"/>
    <property type="project" value="TreeGrafter"/>
</dbReference>
<name>X1EU47_9ZZZZ</name>
<dbReference type="Pfam" id="PF01568">
    <property type="entry name" value="Molydop_binding"/>
    <property type="match status" value="1"/>
</dbReference>
<proteinExistence type="inferred from homology"/>
<dbReference type="GO" id="GO:0043546">
    <property type="term" value="F:molybdopterin cofactor binding"/>
    <property type="evidence" value="ECO:0007669"/>
    <property type="project" value="InterPro"/>
</dbReference>
<dbReference type="EMBL" id="BARU01006789">
    <property type="protein sequence ID" value="GAH36911.1"/>
    <property type="molecule type" value="Genomic_DNA"/>
</dbReference>
<keyword evidence="5" id="KW-0560">Oxidoreductase</keyword>
<dbReference type="Gene3D" id="2.40.40.20">
    <property type="match status" value="1"/>
</dbReference>
<evidence type="ECO:0000256" key="1">
    <source>
        <dbReference type="ARBA" id="ARBA00001942"/>
    </source>
</evidence>
<dbReference type="SUPFAM" id="SSF50692">
    <property type="entry name" value="ADC-like"/>
    <property type="match status" value="1"/>
</dbReference>
<protein>
    <recommendedName>
        <fullName evidence="9">Molybdopterin dinucleotide-binding domain-containing protein</fullName>
    </recommendedName>
</protein>
<feature type="non-terminal residue" evidence="8">
    <location>
        <position position="1"/>
    </location>
</feature>
<dbReference type="GO" id="GO:0016491">
    <property type="term" value="F:oxidoreductase activity"/>
    <property type="evidence" value="ECO:0007669"/>
    <property type="project" value="UniProtKB-KW"/>
</dbReference>
<dbReference type="SUPFAM" id="SSF53706">
    <property type="entry name" value="Formate dehydrogenase/DMSO reductase, domains 1-3"/>
    <property type="match status" value="1"/>
</dbReference>
<dbReference type="Pfam" id="PF00384">
    <property type="entry name" value="Molybdopterin"/>
    <property type="match status" value="1"/>
</dbReference>
<dbReference type="AlphaFoldDB" id="X1EU47"/>
<evidence type="ECO:0000256" key="3">
    <source>
        <dbReference type="ARBA" id="ARBA00022505"/>
    </source>
</evidence>